<dbReference type="Gene3D" id="2.60.40.10">
    <property type="entry name" value="Immunoglobulins"/>
    <property type="match status" value="1"/>
</dbReference>
<dbReference type="Gene3D" id="2.70.98.70">
    <property type="match status" value="1"/>
</dbReference>
<dbReference type="InterPro" id="IPR008929">
    <property type="entry name" value="Chondroitin_lyas"/>
</dbReference>
<feature type="chain" id="PRO_5046752034" evidence="2">
    <location>
        <begin position="31"/>
        <end position="792"/>
    </location>
</feature>
<dbReference type="Pfam" id="PF16332">
    <property type="entry name" value="DUF4962"/>
    <property type="match status" value="1"/>
</dbReference>
<keyword evidence="6" id="KW-1185">Reference proteome</keyword>
<evidence type="ECO:0000259" key="4">
    <source>
        <dbReference type="Pfam" id="PF16332"/>
    </source>
</evidence>
<gene>
    <name evidence="5" type="ORF">ACFOGJ_26925</name>
</gene>
<feature type="domain" description="Heparinase II/III-like C-terminal" evidence="3">
    <location>
        <begin position="513"/>
        <end position="696"/>
    </location>
</feature>
<evidence type="ECO:0000259" key="3">
    <source>
        <dbReference type="Pfam" id="PF07940"/>
    </source>
</evidence>
<dbReference type="Proteomes" id="UP001595528">
    <property type="component" value="Unassembled WGS sequence"/>
</dbReference>
<reference evidence="6" key="1">
    <citation type="journal article" date="2019" name="Int. J. Syst. Evol. Microbiol.">
        <title>The Global Catalogue of Microorganisms (GCM) 10K type strain sequencing project: providing services to taxonomists for standard genome sequencing and annotation.</title>
        <authorList>
            <consortium name="The Broad Institute Genomics Platform"/>
            <consortium name="The Broad Institute Genome Sequencing Center for Infectious Disease"/>
            <person name="Wu L."/>
            <person name="Ma J."/>
        </authorList>
    </citation>
    <scope>NUCLEOTIDE SEQUENCE [LARGE SCALE GENOMIC DNA]</scope>
    <source>
        <strain evidence="6">KCTC 42964</strain>
    </source>
</reference>
<sequence>MPHRLAPLRRLAACLLLPIALLTAGGTAAAQDRQPVLDRITRLPTLVPVQDWLTPGDPTEMPVRPAHGSTVLQSPPGFTWPDVAPAAGYRFRLSGPDGLTVERDSPRNSLLLDRVLPAGSYDWQVAVAGQPGPDWSAKRRFEVPEGAVPFPVPDIATLWQRARAAPHPRLLPQGEAWMRHRADLLQGRRAALFARVQDAVTARSGRLFQPPPEDRRALPAGDMEPGWWPQAGEERYRGELEALERAAMVWKVTGDPAILDDARARLQNVLSWPADGAVALHRNDQLAMDHAWGIAVAYDLLYDQLSPSERTRAAAAVAASAVPAYRWFFDNSDRPQARMQARPQNSHGYGHLANLAALSVIFAGELPQAESWFEAAVPLLLAMPHPWGGDDGGSGNGGNYAFYYMVDLIPRWDALRNGIGIDPADSAWARHFPLYASYFQGPGSRFAFGDGAGHGDAGLTGTVMRSLYARTGSRLARWYSLQVPQSYPIPHMMELTAPPAGPLATEGPDPAALPDAAVLPSIGWAALHSDIQSRDRASIYFRSGPFGSVSHNDADQNSFIIDLNRRRMAIDSGYYVTYDSPHMLGWTRQTQAHNAITFDGGQGQPIKRADLAGRITAFADDGRLASVTGDATAAYDGALETAVRTIALLRPDIVLVYDRVASATPRSFEWNLHSYVEMVRYAANAAGIAQDNTSLCVEMLAPQTLDFTQTNRFGDPDRPPDRADLPRQWHARFATRDRLRQTEFLALLRLNCRAVPVRDLAPLPDGGFRLEIGNNAVAIGAGGAILNPPTDR</sequence>
<accession>A0ABV7L973</accession>
<dbReference type="Pfam" id="PF07940">
    <property type="entry name" value="Hepar_II_III_C"/>
    <property type="match status" value="1"/>
</dbReference>
<evidence type="ECO:0000313" key="6">
    <source>
        <dbReference type="Proteomes" id="UP001595528"/>
    </source>
</evidence>
<protein>
    <submittedName>
        <fullName evidence="5">Heparinase II/III family protein</fullName>
    </submittedName>
</protein>
<feature type="signal peptide" evidence="2">
    <location>
        <begin position="1"/>
        <end position="30"/>
    </location>
</feature>
<dbReference type="InterPro" id="IPR032518">
    <property type="entry name" value="HepII_N"/>
</dbReference>
<organism evidence="5 6">
    <name type="scientific">Marinibaculum pumilum</name>
    <dbReference type="NCBI Taxonomy" id="1766165"/>
    <lineage>
        <taxon>Bacteria</taxon>
        <taxon>Pseudomonadati</taxon>
        <taxon>Pseudomonadota</taxon>
        <taxon>Alphaproteobacteria</taxon>
        <taxon>Rhodospirillales</taxon>
        <taxon>Rhodospirillaceae</taxon>
        <taxon>Marinibaculum</taxon>
    </lineage>
</organism>
<dbReference type="EMBL" id="JBHRTR010000050">
    <property type="protein sequence ID" value="MFC3230908.1"/>
    <property type="molecule type" value="Genomic_DNA"/>
</dbReference>
<comment type="caution">
    <text evidence="5">The sequence shown here is derived from an EMBL/GenBank/DDBJ whole genome shotgun (WGS) entry which is preliminary data.</text>
</comment>
<evidence type="ECO:0000256" key="2">
    <source>
        <dbReference type="SAM" id="SignalP"/>
    </source>
</evidence>
<comment type="subcellular location">
    <subcellularLocation>
        <location evidence="1">Cell envelope</location>
    </subcellularLocation>
</comment>
<dbReference type="RefSeq" id="WP_379906374.1">
    <property type="nucleotide sequence ID" value="NZ_JBHRTR010000050.1"/>
</dbReference>
<evidence type="ECO:0000313" key="5">
    <source>
        <dbReference type="EMBL" id="MFC3230908.1"/>
    </source>
</evidence>
<dbReference type="SUPFAM" id="SSF48230">
    <property type="entry name" value="Chondroitin AC/alginate lyase"/>
    <property type="match status" value="1"/>
</dbReference>
<name>A0ABV7L973_9PROT</name>
<proteinExistence type="predicted"/>
<evidence type="ECO:0000256" key="1">
    <source>
        <dbReference type="ARBA" id="ARBA00004196"/>
    </source>
</evidence>
<dbReference type="Gene3D" id="1.50.10.100">
    <property type="entry name" value="Chondroitin AC/alginate lyase"/>
    <property type="match status" value="1"/>
</dbReference>
<dbReference type="InterPro" id="IPR012480">
    <property type="entry name" value="Hepar_II_III_C"/>
</dbReference>
<keyword evidence="2" id="KW-0732">Signal</keyword>
<feature type="domain" description="Heparinase II N-terminal" evidence="4">
    <location>
        <begin position="114"/>
        <end position="457"/>
    </location>
</feature>
<dbReference type="InterPro" id="IPR013783">
    <property type="entry name" value="Ig-like_fold"/>
</dbReference>